<dbReference type="EMBL" id="AWUE01019517">
    <property type="protein sequence ID" value="OMO73114.1"/>
    <property type="molecule type" value="Genomic_DNA"/>
</dbReference>
<organism evidence="1 2">
    <name type="scientific">Corchorus olitorius</name>
    <dbReference type="NCBI Taxonomy" id="93759"/>
    <lineage>
        <taxon>Eukaryota</taxon>
        <taxon>Viridiplantae</taxon>
        <taxon>Streptophyta</taxon>
        <taxon>Embryophyta</taxon>
        <taxon>Tracheophyta</taxon>
        <taxon>Spermatophyta</taxon>
        <taxon>Magnoliopsida</taxon>
        <taxon>eudicotyledons</taxon>
        <taxon>Gunneridae</taxon>
        <taxon>Pentapetalae</taxon>
        <taxon>rosids</taxon>
        <taxon>malvids</taxon>
        <taxon>Malvales</taxon>
        <taxon>Malvaceae</taxon>
        <taxon>Grewioideae</taxon>
        <taxon>Apeibeae</taxon>
        <taxon>Corchorus</taxon>
    </lineage>
</organism>
<dbReference type="AlphaFoldDB" id="A0A1R3HS87"/>
<proteinExistence type="predicted"/>
<sequence>MPPGSASNRTYPNQAIDVLVSAEPSDLLIFKYMQMVEAKWEASEGLG</sequence>
<reference evidence="2" key="1">
    <citation type="submission" date="2013-09" db="EMBL/GenBank/DDBJ databases">
        <title>Corchorus olitorius genome sequencing.</title>
        <authorList>
            <person name="Alam M."/>
            <person name="Haque M.S."/>
            <person name="Islam M.S."/>
            <person name="Emdad E.M."/>
            <person name="Islam M.M."/>
            <person name="Ahmed B."/>
            <person name="Halim A."/>
            <person name="Hossen Q.M.M."/>
            <person name="Hossain M.Z."/>
            <person name="Ahmed R."/>
            <person name="Khan M.M."/>
            <person name="Islam R."/>
            <person name="Rashid M.M."/>
            <person name="Khan S.A."/>
            <person name="Rahman M.S."/>
            <person name="Alam M."/>
            <person name="Yahiya A.S."/>
            <person name="Khan M.S."/>
            <person name="Azam M.S."/>
            <person name="Haque T."/>
            <person name="Lashkar M.Z.H."/>
            <person name="Akhand A.I."/>
            <person name="Morshed G."/>
            <person name="Roy S."/>
            <person name="Uddin K.S."/>
            <person name="Rabeya T."/>
            <person name="Hossain A.S."/>
            <person name="Chowdhury A."/>
            <person name="Snigdha A.R."/>
            <person name="Mortoza M.S."/>
            <person name="Matin S.A."/>
            <person name="Hoque S.M.E."/>
            <person name="Islam M.K."/>
            <person name="Roy D.K."/>
            <person name="Haider R."/>
            <person name="Moosa M.M."/>
            <person name="Elias S.M."/>
            <person name="Hasan A.M."/>
            <person name="Jahan S."/>
            <person name="Shafiuddin M."/>
            <person name="Mahmood N."/>
            <person name="Shommy N.S."/>
        </authorList>
    </citation>
    <scope>NUCLEOTIDE SEQUENCE [LARGE SCALE GENOMIC DNA]</scope>
    <source>
        <strain evidence="2">cv. O-4</strain>
    </source>
</reference>
<name>A0A1R3HS87_9ROSI</name>
<comment type="caution">
    <text evidence="1">The sequence shown here is derived from an EMBL/GenBank/DDBJ whole genome shotgun (WGS) entry which is preliminary data.</text>
</comment>
<dbReference type="Proteomes" id="UP000187203">
    <property type="component" value="Unassembled WGS sequence"/>
</dbReference>
<protein>
    <submittedName>
        <fullName evidence="1">Uncharacterized protein</fullName>
    </submittedName>
</protein>
<accession>A0A1R3HS87</accession>
<gene>
    <name evidence="1" type="ORF">COLO4_27246</name>
</gene>
<keyword evidence="2" id="KW-1185">Reference proteome</keyword>
<evidence type="ECO:0000313" key="2">
    <source>
        <dbReference type="Proteomes" id="UP000187203"/>
    </source>
</evidence>
<evidence type="ECO:0000313" key="1">
    <source>
        <dbReference type="EMBL" id="OMO73114.1"/>
    </source>
</evidence>